<proteinExistence type="predicted"/>
<reference evidence="1" key="1">
    <citation type="submission" date="2019-03" db="EMBL/GenBank/DDBJ databases">
        <authorList>
            <consortium name="Pathogen Informatics"/>
        </authorList>
    </citation>
    <scope>NUCLEOTIDE SEQUENCE</scope>
    <source>
        <strain evidence="1">5012STDY7626458</strain>
    </source>
</reference>
<evidence type="ECO:0000313" key="1">
    <source>
        <dbReference type="EMBL" id="VGL99444.1"/>
    </source>
</evidence>
<dbReference type="EMBL" id="CAAHDA010000001">
    <property type="protein sequence ID" value="VGL99444.1"/>
    <property type="molecule type" value="Genomic_DNA"/>
</dbReference>
<sequence length="97" mass="10537">MCINLDISDILLAEKTLNKMAGSADIAPAKKENVTQVFVKDVNELLDCLIIAMSSGMLCNNVQHWPYIKTHILKPTNPCALLSRNKSLGQAVSPASN</sequence>
<accession>A0A486RC85</accession>
<dbReference type="AlphaFoldDB" id="A0A486RC85"/>
<gene>
    <name evidence="1" type="ORF">SAMEA4873654_01464</name>
</gene>
<organism evidence="1">
    <name type="scientific">Klebsiella pneumoniae</name>
    <dbReference type="NCBI Taxonomy" id="573"/>
    <lineage>
        <taxon>Bacteria</taxon>
        <taxon>Pseudomonadati</taxon>
        <taxon>Pseudomonadota</taxon>
        <taxon>Gammaproteobacteria</taxon>
        <taxon>Enterobacterales</taxon>
        <taxon>Enterobacteriaceae</taxon>
        <taxon>Klebsiella/Raoultella group</taxon>
        <taxon>Klebsiella</taxon>
        <taxon>Klebsiella pneumoniae complex</taxon>
    </lineage>
</organism>
<name>A0A486RC85_KLEPN</name>
<protein>
    <submittedName>
        <fullName evidence="1">Uncharacterized protein</fullName>
    </submittedName>
</protein>